<evidence type="ECO:0000256" key="5">
    <source>
        <dbReference type="ARBA" id="ARBA00022725"/>
    </source>
</evidence>
<evidence type="ECO:0000313" key="12">
    <source>
        <dbReference type="Proteomes" id="UP000002358"/>
    </source>
</evidence>
<evidence type="ECO:0000256" key="7">
    <source>
        <dbReference type="ARBA" id="ARBA00023136"/>
    </source>
</evidence>
<evidence type="ECO:0000256" key="2">
    <source>
        <dbReference type="ARBA" id="ARBA00022475"/>
    </source>
</evidence>
<evidence type="ECO:0000256" key="9">
    <source>
        <dbReference type="ARBA" id="ARBA00023224"/>
    </source>
</evidence>
<dbReference type="KEGG" id="nvi:100463188"/>
<keyword evidence="2" id="KW-1003">Cell membrane</keyword>
<dbReference type="RefSeq" id="NP_001177621.1">
    <property type="nucleotide sequence ID" value="NM_001190692.1"/>
</dbReference>
<organism evidence="11 12">
    <name type="scientific">Nasonia vitripennis</name>
    <name type="common">Parasitic wasp</name>
    <dbReference type="NCBI Taxonomy" id="7425"/>
    <lineage>
        <taxon>Eukaryota</taxon>
        <taxon>Metazoa</taxon>
        <taxon>Ecdysozoa</taxon>
        <taxon>Arthropoda</taxon>
        <taxon>Hexapoda</taxon>
        <taxon>Insecta</taxon>
        <taxon>Pterygota</taxon>
        <taxon>Neoptera</taxon>
        <taxon>Endopterygota</taxon>
        <taxon>Hymenoptera</taxon>
        <taxon>Apocrita</taxon>
        <taxon>Proctotrupomorpha</taxon>
        <taxon>Chalcidoidea</taxon>
        <taxon>Pteromalidae</taxon>
        <taxon>Pteromalinae</taxon>
        <taxon>Nasonia</taxon>
    </lineage>
</organism>
<evidence type="ECO:0000256" key="3">
    <source>
        <dbReference type="ARBA" id="ARBA00022606"/>
    </source>
</evidence>
<proteinExistence type="inferred from homology"/>
<dbReference type="OrthoDB" id="8185860at2759"/>
<feature type="transmembrane region" description="Helical" evidence="10">
    <location>
        <begin position="274"/>
        <end position="294"/>
    </location>
</feature>
<evidence type="ECO:0000256" key="4">
    <source>
        <dbReference type="ARBA" id="ARBA00022692"/>
    </source>
</evidence>
<keyword evidence="4 10" id="KW-0812">Transmembrane</keyword>
<keyword evidence="9 10" id="KW-0807">Transducer</keyword>
<feature type="transmembrane region" description="Helical" evidence="10">
    <location>
        <begin position="138"/>
        <end position="156"/>
    </location>
</feature>
<evidence type="ECO:0000256" key="1">
    <source>
        <dbReference type="ARBA" id="ARBA00004651"/>
    </source>
</evidence>
<keyword evidence="6 10" id="KW-1133">Transmembrane helix</keyword>
<protein>
    <recommendedName>
        <fullName evidence="10">Odorant receptor</fullName>
    </recommendedName>
</protein>
<evidence type="ECO:0000256" key="8">
    <source>
        <dbReference type="ARBA" id="ARBA00023170"/>
    </source>
</evidence>
<dbReference type="Pfam" id="PF02949">
    <property type="entry name" value="7tm_6"/>
    <property type="match status" value="1"/>
</dbReference>
<dbReference type="EnsemblMetazoa" id="NM_001190692">
    <property type="protein sequence ID" value="NP_001177621"/>
    <property type="gene ID" value="GeneID_100463188"/>
</dbReference>
<comment type="caution">
    <text evidence="10">Lacks conserved residue(s) required for the propagation of feature annotation.</text>
</comment>
<keyword evidence="8 10" id="KW-0675">Receptor</keyword>
<dbReference type="GO" id="GO:0005549">
    <property type="term" value="F:odorant binding"/>
    <property type="evidence" value="ECO:0007669"/>
    <property type="project" value="InterPro"/>
</dbReference>
<dbReference type="PANTHER" id="PTHR21137:SF35">
    <property type="entry name" value="ODORANT RECEPTOR 19A-RELATED"/>
    <property type="match status" value="1"/>
</dbReference>
<sequence length="403" mass="47010">MNLYESDVNQKSLTKCKDDLKNASKILTWNKRLLLLLGLWPESPMDFLFCASAVYYIFYLGLDFVSFVLFLRKKILNVSIFIQLLAYGHISARLLLLRRHNKTFGILFTEIKQDYELRNFESDQELRMFLKYNRPAKTMIKLLFICSTFFGVVFYVRPFLTTYFVHRAIRKAHRNVTAPFFWNTYFYKFHKITTINVYAMHYVSEFPFSILTGIISCATDCLVLTLGCHLSGRLAALSHRIRNVNFRNGSQEFKAVIRLHQQVLRIAEMIEDSLSSLMLCHILVASILMCIVLYKTLICLRPGKRIHLINTVILLFLNIVRLYSHCCVGEFLIQESRAVQAAFYECKWYTMPLQDRKLIILNLLRSQRPIRFTAGSLGTFSIQLFSEVLKSSLGYLSVLRNIV</sequence>
<feature type="transmembrane region" description="Helical" evidence="10">
    <location>
        <begin position="75"/>
        <end position="96"/>
    </location>
</feature>
<dbReference type="AlphaFoldDB" id="A0A7M6UE43"/>
<accession>A0A7M6UE43</accession>
<keyword evidence="12" id="KW-1185">Reference proteome</keyword>
<dbReference type="SMR" id="A0A7M6UE43"/>
<keyword evidence="3 10" id="KW-0716">Sensory transduction</keyword>
<keyword evidence="7 10" id="KW-0472">Membrane</keyword>
<feature type="transmembrane region" description="Helical" evidence="10">
    <location>
        <begin position="47"/>
        <end position="69"/>
    </location>
</feature>
<reference evidence="11" key="1">
    <citation type="submission" date="2021-01" db="UniProtKB">
        <authorList>
            <consortium name="EnsemblMetazoa"/>
        </authorList>
    </citation>
    <scope>IDENTIFICATION</scope>
</reference>
<evidence type="ECO:0000256" key="10">
    <source>
        <dbReference type="RuleBase" id="RU351113"/>
    </source>
</evidence>
<dbReference type="GO" id="GO:0005886">
    <property type="term" value="C:plasma membrane"/>
    <property type="evidence" value="ECO:0007669"/>
    <property type="project" value="UniProtKB-SubCell"/>
</dbReference>
<dbReference type="PANTHER" id="PTHR21137">
    <property type="entry name" value="ODORANT RECEPTOR"/>
    <property type="match status" value="1"/>
</dbReference>
<feature type="transmembrane region" description="Helical" evidence="10">
    <location>
        <begin position="306"/>
        <end position="324"/>
    </location>
</feature>
<dbReference type="CTD" id="100463188"/>
<dbReference type="InParanoid" id="A0A7M6UE43"/>
<comment type="subcellular location">
    <subcellularLocation>
        <location evidence="1 10">Cell membrane</location>
        <topology evidence="1 10">Multi-pass membrane protein</topology>
    </subcellularLocation>
</comment>
<name>A0A7M6UE43_NASVI</name>
<dbReference type="InterPro" id="IPR004117">
    <property type="entry name" value="7tm6_olfct_rcpt"/>
</dbReference>
<comment type="similarity">
    <text evidence="10">Belongs to the insect chemoreceptor superfamily. Heteromeric odorant receptor channel (TC 1.A.69) family.</text>
</comment>
<keyword evidence="5 10" id="KW-0552">Olfaction</keyword>
<evidence type="ECO:0000313" key="11">
    <source>
        <dbReference type="EnsemblMetazoa" id="NP_001177621"/>
    </source>
</evidence>
<dbReference type="GO" id="GO:0007165">
    <property type="term" value="P:signal transduction"/>
    <property type="evidence" value="ECO:0007669"/>
    <property type="project" value="UniProtKB-KW"/>
</dbReference>
<dbReference type="GeneID" id="100463188"/>
<dbReference type="GO" id="GO:0004984">
    <property type="term" value="F:olfactory receptor activity"/>
    <property type="evidence" value="ECO:0007669"/>
    <property type="project" value="InterPro"/>
</dbReference>
<evidence type="ECO:0000256" key="6">
    <source>
        <dbReference type="ARBA" id="ARBA00022989"/>
    </source>
</evidence>
<dbReference type="Proteomes" id="UP000002358">
    <property type="component" value="Chromosome 2"/>
</dbReference>